<dbReference type="GO" id="GO:0030313">
    <property type="term" value="C:cell envelope"/>
    <property type="evidence" value="ECO:0007669"/>
    <property type="project" value="UniProtKB-SubCell"/>
</dbReference>
<feature type="domain" description="Thioredoxin" evidence="5">
    <location>
        <begin position="235"/>
        <end position="381"/>
    </location>
</feature>
<evidence type="ECO:0000256" key="1">
    <source>
        <dbReference type="ARBA" id="ARBA00004196"/>
    </source>
</evidence>
<evidence type="ECO:0000256" key="4">
    <source>
        <dbReference type="ARBA" id="ARBA00023284"/>
    </source>
</evidence>
<keyword evidence="7" id="KW-1185">Reference proteome</keyword>
<comment type="caution">
    <text evidence="6">The sequence shown here is derived from an EMBL/GenBank/DDBJ whole genome shotgun (WGS) entry which is preliminary data.</text>
</comment>
<dbReference type="Proteomes" id="UP000622475">
    <property type="component" value="Unassembled WGS sequence"/>
</dbReference>
<dbReference type="GO" id="GO:0016491">
    <property type="term" value="F:oxidoreductase activity"/>
    <property type="evidence" value="ECO:0007669"/>
    <property type="project" value="InterPro"/>
</dbReference>
<name>A0A929KZP5_9SPHI</name>
<keyword evidence="4" id="KW-0676">Redox-active center</keyword>
<dbReference type="RefSeq" id="WP_194114183.1">
    <property type="nucleotide sequence ID" value="NZ_JADFFL010000015.1"/>
</dbReference>
<dbReference type="InterPro" id="IPR013766">
    <property type="entry name" value="Thioredoxin_domain"/>
</dbReference>
<dbReference type="PANTHER" id="PTHR42852">
    <property type="entry name" value="THIOL:DISULFIDE INTERCHANGE PROTEIN DSBE"/>
    <property type="match status" value="1"/>
</dbReference>
<evidence type="ECO:0000259" key="5">
    <source>
        <dbReference type="PROSITE" id="PS51352"/>
    </source>
</evidence>
<reference evidence="6" key="1">
    <citation type="submission" date="2020-10" db="EMBL/GenBank/DDBJ databases">
        <title>Mucilaginibacter mali sp. nov., isolated from rhizosphere soil of apple orchard.</title>
        <authorList>
            <person name="Lee J.-S."/>
            <person name="Kim H.S."/>
            <person name="Kim J.-S."/>
        </authorList>
    </citation>
    <scope>NUCLEOTIDE SEQUENCE</scope>
    <source>
        <strain evidence="6">KCTC 22746</strain>
    </source>
</reference>
<dbReference type="GO" id="GO:0017004">
    <property type="term" value="P:cytochrome complex assembly"/>
    <property type="evidence" value="ECO:0007669"/>
    <property type="project" value="UniProtKB-KW"/>
</dbReference>
<dbReference type="Pfam" id="PF08534">
    <property type="entry name" value="Redoxin"/>
    <property type="match status" value="1"/>
</dbReference>
<protein>
    <submittedName>
        <fullName evidence="6">Redoxin family protein</fullName>
    </submittedName>
</protein>
<organism evidence="6 7">
    <name type="scientific">Mucilaginibacter myungsuensis</name>
    <dbReference type="NCBI Taxonomy" id="649104"/>
    <lineage>
        <taxon>Bacteria</taxon>
        <taxon>Pseudomonadati</taxon>
        <taxon>Bacteroidota</taxon>
        <taxon>Sphingobacteriia</taxon>
        <taxon>Sphingobacteriales</taxon>
        <taxon>Sphingobacteriaceae</taxon>
        <taxon>Mucilaginibacter</taxon>
    </lineage>
</organism>
<dbReference type="InterPro" id="IPR050553">
    <property type="entry name" value="Thioredoxin_ResA/DsbE_sf"/>
</dbReference>
<evidence type="ECO:0000313" key="6">
    <source>
        <dbReference type="EMBL" id="MBE9664676.1"/>
    </source>
</evidence>
<dbReference type="InterPro" id="IPR013740">
    <property type="entry name" value="Redoxin"/>
</dbReference>
<keyword evidence="2" id="KW-0201">Cytochrome c-type biogenesis</keyword>
<sequence length="381" mass="42505">MLSRRAIFVLFFLFTASVGRGQRLEISIDSLDATLKHDMHGDSIRKYYSNSLFNYNSSLFTYKSLLMEAFYSNRLAVDHQQAIKKIPQLKNYRGPGPRTSIQPLDGYAGKYGIPIFDSSGVIVTVNGINPSNADQYQFRVIKDKTTEVLPWTQPKLFCIAYMMTRIADRKKEDSLMAYLGKFKAPYGSALTIQVREKAFPDNIKSEISAVWISDSLFAASSKIVKADLGTPMVKLPFGAELYQLDASADADKFVTNLKAKFQKKAIIVDIWATWCAPCIADLPFSKDLREMTKNLDIEYVYLCTNSASSLDTWKNKVAAMQIPGTHVFVDDSVLAKIRAAFNTSGGFPTYVAIDINGQIKPKAVGHMQFETPESIKKAAGL</sequence>
<evidence type="ECO:0000256" key="3">
    <source>
        <dbReference type="ARBA" id="ARBA00023157"/>
    </source>
</evidence>
<gene>
    <name evidence="6" type="ORF">IRJ16_22550</name>
</gene>
<dbReference type="PANTHER" id="PTHR42852:SF6">
    <property type="entry name" value="THIOL:DISULFIDE INTERCHANGE PROTEIN DSBE"/>
    <property type="match status" value="1"/>
</dbReference>
<dbReference type="InterPro" id="IPR036249">
    <property type="entry name" value="Thioredoxin-like_sf"/>
</dbReference>
<dbReference type="EMBL" id="JADFFL010000015">
    <property type="protein sequence ID" value="MBE9664676.1"/>
    <property type="molecule type" value="Genomic_DNA"/>
</dbReference>
<dbReference type="PROSITE" id="PS51352">
    <property type="entry name" value="THIOREDOXIN_2"/>
    <property type="match status" value="1"/>
</dbReference>
<dbReference type="AlphaFoldDB" id="A0A929KZP5"/>
<comment type="subcellular location">
    <subcellularLocation>
        <location evidence="1">Cell envelope</location>
    </subcellularLocation>
</comment>
<dbReference type="Gene3D" id="3.40.30.10">
    <property type="entry name" value="Glutaredoxin"/>
    <property type="match status" value="1"/>
</dbReference>
<evidence type="ECO:0000256" key="2">
    <source>
        <dbReference type="ARBA" id="ARBA00022748"/>
    </source>
</evidence>
<accession>A0A929KZP5</accession>
<dbReference type="SUPFAM" id="SSF52833">
    <property type="entry name" value="Thioredoxin-like"/>
    <property type="match status" value="1"/>
</dbReference>
<proteinExistence type="predicted"/>
<keyword evidence="3" id="KW-1015">Disulfide bond</keyword>
<evidence type="ECO:0000313" key="7">
    <source>
        <dbReference type="Proteomes" id="UP000622475"/>
    </source>
</evidence>